<dbReference type="RefSeq" id="WP_065536435.1">
    <property type="nucleotide sequence ID" value="NZ_CP016534.2"/>
</dbReference>
<evidence type="ECO:0000313" key="1">
    <source>
        <dbReference type="EMBL" id="ANU09624.1"/>
    </source>
</evidence>
<dbReference type="EMBL" id="CP016534">
    <property type="protein sequence ID" value="ANU09624.1"/>
    <property type="molecule type" value="Genomic_DNA"/>
</dbReference>
<accession>A0ABM6D289</accession>
<gene>
    <name evidence="1" type="ORF">BBH88_04595</name>
</gene>
<name>A0ABM6D289_9BACL</name>
<keyword evidence="2" id="KW-1185">Reference proteome</keyword>
<evidence type="ECO:0000313" key="2">
    <source>
        <dbReference type="Proteomes" id="UP000092661"/>
    </source>
</evidence>
<evidence type="ECO:0008006" key="3">
    <source>
        <dbReference type="Google" id="ProtNLM"/>
    </source>
</evidence>
<proteinExistence type="predicted"/>
<dbReference type="Proteomes" id="UP000092661">
    <property type="component" value="Chromosome"/>
</dbReference>
<reference evidence="1" key="1">
    <citation type="submission" date="2016-10" db="EMBL/GenBank/DDBJ databases">
        <authorList>
            <person name="See-Too W.S."/>
        </authorList>
    </citation>
    <scope>NUCLEOTIDE SEQUENCE</scope>
    <source>
        <strain evidence="1">DSM 14505</strain>
    </source>
</reference>
<sequence>MSHPYEGLQEKCRTLRLAETAKELPNFLREAESKGWTYHEFIHEVLSYEMRCRAYSHLIEPPVPYFRTTSDKK</sequence>
<protein>
    <recommendedName>
        <fullName evidence="3">Transposase</fullName>
    </recommendedName>
</protein>
<organism evidence="1 2">
    <name type="scientific">Planococcus antarcticus DSM 14505</name>
    <dbReference type="NCBI Taxonomy" id="1185653"/>
    <lineage>
        <taxon>Bacteria</taxon>
        <taxon>Bacillati</taxon>
        <taxon>Bacillota</taxon>
        <taxon>Bacilli</taxon>
        <taxon>Bacillales</taxon>
        <taxon>Caryophanaceae</taxon>
        <taxon>Planococcus</taxon>
    </lineage>
</organism>